<dbReference type="Pfam" id="PF00314">
    <property type="entry name" value="Thaumatin"/>
    <property type="match status" value="1"/>
</dbReference>
<dbReference type="SUPFAM" id="SSF49870">
    <property type="entry name" value="Osmotin, thaumatin-like protein"/>
    <property type="match status" value="1"/>
</dbReference>
<dbReference type="SMART" id="SM00205">
    <property type="entry name" value="THN"/>
    <property type="match status" value="1"/>
</dbReference>
<comment type="caution">
    <text evidence="1">The sequence shown here is derived from an EMBL/GenBank/DDBJ whole genome shotgun (WGS) entry which is preliminary data.</text>
</comment>
<proteinExistence type="predicted"/>
<dbReference type="FunFam" id="2.60.110.10:FF:000004">
    <property type="entry name" value="THAUMATIN-LIKE PROTEIN 1"/>
    <property type="match status" value="1"/>
</dbReference>
<dbReference type="PANTHER" id="PTHR31048">
    <property type="entry name" value="OS03G0233200 PROTEIN"/>
    <property type="match status" value="1"/>
</dbReference>
<evidence type="ECO:0008006" key="3">
    <source>
        <dbReference type="Google" id="ProtNLM"/>
    </source>
</evidence>
<name>A0A427BAJ6_ENSVE</name>
<organism evidence="1 2">
    <name type="scientific">Ensete ventricosum</name>
    <name type="common">Abyssinian banana</name>
    <name type="synonym">Musa ensete</name>
    <dbReference type="NCBI Taxonomy" id="4639"/>
    <lineage>
        <taxon>Eukaryota</taxon>
        <taxon>Viridiplantae</taxon>
        <taxon>Streptophyta</taxon>
        <taxon>Embryophyta</taxon>
        <taxon>Tracheophyta</taxon>
        <taxon>Spermatophyta</taxon>
        <taxon>Magnoliopsida</taxon>
        <taxon>Liliopsida</taxon>
        <taxon>Zingiberales</taxon>
        <taxon>Musaceae</taxon>
        <taxon>Ensete</taxon>
    </lineage>
</organism>
<dbReference type="Proteomes" id="UP000287651">
    <property type="component" value="Unassembled WGS sequence"/>
</dbReference>
<dbReference type="CDD" id="cd09218">
    <property type="entry name" value="TLP-PA"/>
    <property type="match status" value="1"/>
</dbReference>
<gene>
    <name evidence="1" type="ORF">B296_00002322</name>
</gene>
<dbReference type="InterPro" id="IPR001938">
    <property type="entry name" value="Thaumatin"/>
</dbReference>
<dbReference type="AlphaFoldDB" id="A0A427BAJ6"/>
<dbReference type="Gene3D" id="2.60.110.10">
    <property type="entry name" value="Thaumatin"/>
    <property type="match status" value="1"/>
</dbReference>
<accession>A0A427BAJ6</accession>
<dbReference type="InterPro" id="IPR037176">
    <property type="entry name" value="Osmotin/thaumatin-like_sf"/>
</dbReference>
<dbReference type="PROSITE" id="PS51367">
    <property type="entry name" value="THAUMATIN_2"/>
    <property type="match status" value="1"/>
</dbReference>
<evidence type="ECO:0000313" key="1">
    <source>
        <dbReference type="EMBL" id="RRT85511.1"/>
    </source>
</evidence>
<sequence length="293" mass="30096">MHWCSCMELNRPPDVDGREFTQVALQGEVSSKGEAMHLLNVKPPLPHVRLIRAPAAAGAGTAFILKNNCPYTVWPGALSGNGAVLLGNDSFELPPNATSSFSGPPGWSGRFWARTSCLFDSSSANGSCATGDCGGALRCSIGGAPPVSLAEFTLGSGDGAKDFYDVSLVDGYNVGIGVRPSGAAVGGSCRYAGCVTDVNARCPAELRVESESGETMACRSACEAFGSPEYCCTGANGSPTTCGPTRYSQLFKAACPAAYSYAYDDATSTFTCAAGAADYLITFCPSAADASTN</sequence>
<evidence type="ECO:0000313" key="2">
    <source>
        <dbReference type="Proteomes" id="UP000287651"/>
    </source>
</evidence>
<dbReference type="PRINTS" id="PR00347">
    <property type="entry name" value="THAUMATIN"/>
</dbReference>
<protein>
    <recommendedName>
        <fullName evidence="3">Thaumatin-like protein</fullName>
    </recommendedName>
</protein>
<reference evidence="1 2" key="1">
    <citation type="journal article" date="2014" name="Agronomy (Basel)">
        <title>A Draft Genome Sequence for Ensete ventricosum, the Drought-Tolerant Tree Against Hunger.</title>
        <authorList>
            <person name="Harrison J."/>
            <person name="Moore K.A."/>
            <person name="Paszkiewicz K."/>
            <person name="Jones T."/>
            <person name="Grant M."/>
            <person name="Ambacheew D."/>
            <person name="Muzemil S."/>
            <person name="Studholme D.J."/>
        </authorList>
    </citation>
    <scope>NUCLEOTIDE SEQUENCE [LARGE SCALE GENOMIC DNA]</scope>
</reference>
<dbReference type="EMBL" id="AMZH03000103">
    <property type="protein sequence ID" value="RRT85511.1"/>
    <property type="molecule type" value="Genomic_DNA"/>
</dbReference>